<feature type="transmembrane region" description="Helical" evidence="1">
    <location>
        <begin position="6"/>
        <end position="27"/>
    </location>
</feature>
<name>A0ABS2NSM7_9FIRM</name>
<dbReference type="Proteomes" id="UP001314796">
    <property type="component" value="Unassembled WGS sequence"/>
</dbReference>
<keyword evidence="3" id="KW-1185">Reference proteome</keyword>
<proteinExistence type="predicted"/>
<sequence>MERYVILNFILQVINTLLIIFLFLLGYKLYKKIK</sequence>
<evidence type="ECO:0000313" key="2">
    <source>
        <dbReference type="EMBL" id="MBM7615965.1"/>
    </source>
</evidence>
<keyword evidence="1" id="KW-0812">Transmembrane</keyword>
<comment type="caution">
    <text evidence="2">The sequence shown here is derived from an EMBL/GenBank/DDBJ whole genome shotgun (WGS) entry which is preliminary data.</text>
</comment>
<evidence type="ECO:0000256" key="1">
    <source>
        <dbReference type="SAM" id="Phobius"/>
    </source>
</evidence>
<accession>A0ABS2NSM7</accession>
<reference evidence="2 3" key="1">
    <citation type="submission" date="2021-01" db="EMBL/GenBank/DDBJ databases">
        <title>Genomic Encyclopedia of Type Strains, Phase IV (KMG-IV): sequencing the most valuable type-strain genomes for metagenomic binning, comparative biology and taxonomic classification.</title>
        <authorList>
            <person name="Goeker M."/>
        </authorList>
    </citation>
    <scope>NUCLEOTIDE SEQUENCE [LARGE SCALE GENOMIC DNA]</scope>
    <source>
        <strain evidence="2 3">DSM 25890</strain>
    </source>
</reference>
<gene>
    <name evidence="2" type="ORF">JOC73_002541</name>
</gene>
<organism evidence="2 3">
    <name type="scientific">Alkaliphilus hydrothermalis</name>
    <dbReference type="NCBI Taxonomy" id="1482730"/>
    <lineage>
        <taxon>Bacteria</taxon>
        <taxon>Bacillati</taxon>
        <taxon>Bacillota</taxon>
        <taxon>Clostridia</taxon>
        <taxon>Peptostreptococcales</taxon>
        <taxon>Natronincolaceae</taxon>
        <taxon>Alkaliphilus</taxon>
    </lineage>
</organism>
<keyword evidence="1" id="KW-1133">Transmembrane helix</keyword>
<keyword evidence="1" id="KW-0472">Membrane</keyword>
<evidence type="ECO:0000313" key="3">
    <source>
        <dbReference type="Proteomes" id="UP001314796"/>
    </source>
</evidence>
<dbReference type="EMBL" id="JAFBEE010000021">
    <property type="protein sequence ID" value="MBM7615965.1"/>
    <property type="molecule type" value="Genomic_DNA"/>
</dbReference>
<protein>
    <submittedName>
        <fullName evidence="2">Uncharacterized protein</fullName>
    </submittedName>
</protein>